<evidence type="ECO:0000313" key="14">
    <source>
        <dbReference type="Proteomes" id="UP000294498"/>
    </source>
</evidence>
<dbReference type="InterPro" id="IPR004821">
    <property type="entry name" value="Cyt_trans-like"/>
</dbReference>
<keyword evidence="5 11" id="KW-0808">Transferase</keyword>
<comment type="pathway">
    <text evidence="2 11">Cofactor biosynthesis; NAD(+) biosynthesis; deamido-NAD(+) from nicotinate D-ribonucleotide: step 1/1.</text>
</comment>
<comment type="similarity">
    <text evidence="3 11">Belongs to the NadD family.</text>
</comment>
<dbReference type="CDD" id="cd02165">
    <property type="entry name" value="NMNAT"/>
    <property type="match status" value="1"/>
</dbReference>
<protein>
    <recommendedName>
        <fullName evidence="11">Probable nicotinate-nucleotide adenylyltransferase</fullName>
        <ecNumber evidence="11">2.7.7.18</ecNumber>
    </recommendedName>
    <alternativeName>
        <fullName evidence="11">Deamido-NAD(+) diphosphorylase</fullName>
    </alternativeName>
    <alternativeName>
        <fullName evidence="11">Deamido-NAD(+) pyrophosphorylase</fullName>
    </alternativeName>
    <alternativeName>
        <fullName evidence="11">Nicotinate mononucleotide adenylyltransferase</fullName>
        <shortName evidence="11">NaMN adenylyltransferase</shortName>
    </alternativeName>
</protein>
<dbReference type="SUPFAM" id="SSF52374">
    <property type="entry name" value="Nucleotidylyl transferase"/>
    <property type="match status" value="1"/>
</dbReference>
<dbReference type="Gene3D" id="3.40.50.620">
    <property type="entry name" value="HUPs"/>
    <property type="match status" value="1"/>
</dbReference>
<evidence type="ECO:0000256" key="10">
    <source>
        <dbReference type="ARBA" id="ARBA00048721"/>
    </source>
</evidence>
<evidence type="ECO:0000256" key="11">
    <source>
        <dbReference type="HAMAP-Rule" id="MF_00244"/>
    </source>
</evidence>
<dbReference type="PANTHER" id="PTHR39321:SF3">
    <property type="entry name" value="PHOSPHOPANTETHEINE ADENYLYLTRANSFERASE"/>
    <property type="match status" value="1"/>
</dbReference>
<dbReference type="AlphaFoldDB" id="A0A4V3GLJ0"/>
<keyword evidence="7 11" id="KW-0547">Nucleotide-binding</keyword>
<dbReference type="InterPro" id="IPR014729">
    <property type="entry name" value="Rossmann-like_a/b/a_fold"/>
</dbReference>
<dbReference type="NCBIfam" id="TIGR00125">
    <property type="entry name" value="cyt_tran_rel"/>
    <property type="match status" value="1"/>
</dbReference>
<dbReference type="Proteomes" id="UP000294498">
    <property type="component" value="Unassembled WGS sequence"/>
</dbReference>
<keyword evidence="14" id="KW-1185">Reference proteome</keyword>
<comment type="catalytic activity">
    <reaction evidence="10 11">
        <text>nicotinate beta-D-ribonucleotide + ATP + H(+) = deamido-NAD(+) + diphosphate</text>
        <dbReference type="Rhea" id="RHEA:22860"/>
        <dbReference type="ChEBI" id="CHEBI:15378"/>
        <dbReference type="ChEBI" id="CHEBI:30616"/>
        <dbReference type="ChEBI" id="CHEBI:33019"/>
        <dbReference type="ChEBI" id="CHEBI:57502"/>
        <dbReference type="ChEBI" id="CHEBI:58437"/>
        <dbReference type="EC" id="2.7.7.18"/>
    </reaction>
</comment>
<evidence type="ECO:0000259" key="12">
    <source>
        <dbReference type="Pfam" id="PF01467"/>
    </source>
</evidence>
<dbReference type="PANTHER" id="PTHR39321">
    <property type="entry name" value="NICOTINATE-NUCLEOTIDE ADENYLYLTRANSFERASE-RELATED"/>
    <property type="match status" value="1"/>
</dbReference>
<dbReference type="HAMAP" id="MF_00244">
    <property type="entry name" value="NaMN_adenylyltr"/>
    <property type="match status" value="1"/>
</dbReference>
<feature type="domain" description="Cytidyltransferase-like" evidence="12">
    <location>
        <begin position="5"/>
        <end position="162"/>
    </location>
</feature>
<dbReference type="UniPathway" id="UPA00253">
    <property type="reaction ID" value="UER00332"/>
</dbReference>
<evidence type="ECO:0000256" key="8">
    <source>
        <dbReference type="ARBA" id="ARBA00022840"/>
    </source>
</evidence>
<evidence type="ECO:0000256" key="9">
    <source>
        <dbReference type="ARBA" id="ARBA00023027"/>
    </source>
</evidence>
<dbReference type="RefSeq" id="WP_133990627.1">
    <property type="nucleotide sequence ID" value="NZ_SODV01000001.1"/>
</dbReference>
<evidence type="ECO:0000256" key="3">
    <source>
        <dbReference type="ARBA" id="ARBA00009014"/>
    </source>
</evidence>
<reference evidence="13 14" key="1">
    <citation type="submission" date="2019-03" db="EMBL/GenBank/DDBJ databases">
        <title>Genomic Encyclopedia of Type Strains, Phase IV (KMG-IV): sequencing the most valuable type-strain genomes for metagenomic binning, comparative biology and taxonomic classification.</title>
        <authorList>
            <person name="Goeker M."/>
        </authorList>
    </citation>
    <scope>NUCLEOTIDE SEQUENCE [LARGE SCALE GENOMIC DNA]</scope>
    <source>
        <strain evidence="13 14">DSM 100059</strain>
    </source>
</reference>
<name>A0A4V3GLJ0_9BACT</name>
<evidence type="ECO:0000313" key="13">
    <source>
        <dbReference type="EMBL" id="TDW99702.1"/>
    </source>
</evidence>
<evidence type="ECO:0000256" key="2">
    <source>
        <dbReference type="ARBA" id="ARBA00005019"/>
    </source>
</evidence>
<comment type="caution">
    <text evidence="13">The sequence shown here is derived from an EMBL/GenBank/DDBJ whole genome shotgun (WGS) entry which is preliminary data.</text>
</comment>
<dbReference type="InterPro" id="IPR005248">
    <property type="entry name" value="NadD/NMNAT"/>
</dbReference>
<keyword evidence="6 11" id="KW-0548">Nucleotidyltransferase</keyword>
<accession>A0A4V3GLJ0</accession>
<dbReference type="EC" id="2.7.7.18" evidence="11"/>
<evidence type="ECO:0000256" key="5">
    <source>
        <dbReference type="ARBA" id="ARBA00022679"/>
    </source>
</evidence>
<keyword evidence="4 11" id="KW-0662">Pyridine nucleotide biosynthesis</keyword>
<evidence type="ECO:0000256" key="6">
    <source>
        <dbReference type="ARBA" id="ARBA00022695"/>
    </source>
</evidence>
<dbReference type="GO" id="GO:0004515">
    <property type="term" value="F:nicotinate-nucleotide adenylyltransferase activity"/>
    <property type="evidence" value="ECO:0007669"/>
    <property type="project" value="UniProtKB-UniRule"/>
</dbReference>
<dbReference type="OrthoDB" id="5295945at2"/>
<keyword evidence="9 11" id="KW-0520">NAD</keyword>
<dbReference type="EMBL" id="SODV01000001">
    <property type="protein sequence ID" value="TDW99702.1"/>
    <property type="molecule type" value="Genomic_DNA"/>
</dbReference>
<comment type="function">
    <text evidence="1 11">Catalyzes the reversible adenylation of nicotinate mononucleotide (NaMN) to nicotinic acid adenine dinucleotide (NaAD).</text>
</comment>
<dbReference type="GO" id="GO:0005524">
    <property type="term" value="F:ATP binding"/>
    <property type="evidence" value="ECO:0007669"/>
    <property type="project" value="UniProtKB-KW"/>
</dbReference>
<evidence type="ECO:0000256" key="1">
    <source>
        <dbReference type="ARBA" id="ARBA00002324"/>
    </source>
</evidence>
<dbReference type="Pfam" id="PF01467">
    <property type="entry name" value="CTP_transf_like"/>
    <property type="match status" value="1"/>
</dbReference>
<evidence type="ECO:0000256" key="4">
    <source>
        <dbReference type="ARBA" id="ARBA00022642"/>
    </source>
</evidence>
<dbReference type="NCBIfam" id="TIGR00482">
    <property type="entry name" value="nicotinate (nicotinamide) nucleotide adenylyltransferase"/>
    <property type="match status" value="1"/>
</dbReference>
<dbReference type="GO" id="GO:0009435">
    <property type="term" value="P:NAD+ biosynthetic process"/>
    <property type="evidence" value="ECO:0007669"/>
    <property type="project" value="UniProtKB-UniRule"/>
</dbReference>
<proteinExistence type="inferred from homology"/>
<evidence type="ECO:0000256" key="7">
    <source>
        <dbReference type="ARBA" id="ARBA00022741"/>
    </source>
</evidence>
<organism evidence="13 14">
    <name type="scientific">Dinghuibacter silviterrae</name>
    <dbReference type="NCBI Taxonomy" id="1539049"/>
    <lineage>
        <taxon>Bacteria</taxon>
        <taxon>Pseudomonadati</taxon>
        <taxon>Bacteroidota</taxon>
        <taxon>Chitinophagia</taxon>
        <taxon>Chitinophagales</taxon>
        <taxon>Chitinophagaceae</taxon>
        <taxon>Dinghuibacter</taxon>
    </lineage>
</organism>
<sequence length="189" mass="21875">MNVGLYFGSFNPIHTGHLIIAQHFLNQTPLKQVWFVVTPQNPFKPSSSLLNEYHRLHLVRLGIGDNPGLKVSDAEFHLPKPSYTSVTLAYLEEKYPQYQFTLLMGSDSYRNLPNWHNAAFIMENYPVYVYERPGFPQPERSEHVATFLKAPFLDLSASHIRQLLAEHKPITYLVPLAVESEIEKNNYYR</sequence>
<gene>
    <name evidence="11" type="primary">nadD</name>
    <name evidence="13" type="ORF">EDB95_0712</name>
</gene>
<keyword evidence="8 11" id="KW-0067">ATP-binding</keyword>